<comment type="caution">
    <text evidence="3">The sequence shown here is derived from an EMBL/GenBank/DDBJ whole genome shotgun (WGS) entry which is preliminary data.</text>
</comment>
<evidence type="ECO:0000313" key="3">
    <source>
        <dbReference type="EMBL" id="KWT91111.1"/>
    </source>
</evidence>
<evidence type="ECO:0000313" key="4">
    <source>
        <dbReference type="Proteomes" id="UP000060487"/>
    </source>
</evidence>
<evidence type="ECO:0000259" key="2">
    <source>
        <dbReference type="PROSITE" id="PS50110"/>
    </source>
</evidence>
<dbReference type="PANTHER" id="PTHR44520">
    <property type="entry name" value="RESPONSE REGULATOR RCP1-RELATED"/>
    <property type="match status" value="1"/>
</dbReference>
<dbReference type="EMBL" id="LNQR01000032">
    <property type="protein sequence ID" value="KWT91111.1"/>
    <property type="molecule type" value="Genomic_DNA"/>
</dbReference>
<dbReference type="CDD" id="cd17557">
    <property type="entry name" value="REC_Rcp-like"/>
    <property type="match status" value="1"/>
</dbReference>
<proteinExistence type="predicted"/>
<accession>A0ABR5SLW2</accession>
<dbReference type="InterPro" id="IPR011006">
    <property type="entry name" value="CheY-like_superfamily"/>
</dbReference>
<sequence>MKTDEKALEQFQILHADDDEDDNILIADAFKETGLNANITWVEDGEKLLEYLSKKGHPDLILLDLNMPRKDGLETLQAIKSDVTMRPIPIIAMTTSSSKEDIQQCYNLGVNSYVRKPESFDRLIEIAGIISKYWFNAVELPEKPEKMTTDSQCVKIFTKKTDKGYR</sequence>
<dbReference type="RefSeq" id="WP_085051521.1">
    <property type="nucleotide sequence ID" value="NZ_LNQR01000032.1"/>
</dbReference>
<dbReference type="SMART" id="SM00448">
    <property type="entry name" value="REC"/>
    <property type="match status" value="1"/>
</dbReference>
<name>A0ABR5SLW2_9BACT</name>
<feature type="domain" description="Response regulatory" evidence="2">
    <location>
        <begin position="12"/>
        <end position="131"/>
    </location>
</feature>
<organism evidence="3 4">
    <name type="scientific">Candidatus Magnetominusculus xianensis</name>
    <dbReference type="NCBI Taxonomy" id="1748249"/>
    <lineage>
        <taxon>Bacteria</taxon>
        <taxon>Pseudomonadati</taxon>
        <taxon>Nitrospirota</taxon>
        <taxon>Nitrospiria</taxon>
        <taxon>Nitrospirales</taxon>
        <taxon>Nitrospiraceae</taxon>
        <taxon>Candidatus Magnetominusculus</taxon>
    </lineage>
</organism>
<keyword evidence="4" id="KW-1185">Reference proteome</keyword>
<dbReference type="PROSITE" id="PS50110">
    <property type="entry name" value="RESPONSE_REGULATORY"/>
    <property type="match status" value="1"/>
</dbReference>
<gene>
    <name evidence="3" type="ORF">ASN18_0935</name>
</gene>
<dbReference type="InterPro" id="IPR052893">
    <property type="entry name" value="TCS_response_regulator"/>
</dbReference>
<dbReference type="SUPFAM" id="SSF52172">
    <property type="entry name" value="CheY-like"/>
    <property type="match status" value="1"/>
</dbReference>
<dbReference type="Pfam" id="PF00072">
    <property type="entry name" value="Response_reg"/>
    <property type="match status" value="1"/>
</dbReference>
<protein>
    <submittedName>
        <fullName evidence="3">Response regulator</fullName>
    </submittedName>
</protein>
<feature type="modified residue" description="4-aspartylphosphate" evidence="1">
    <location>
        <position position="64"/>
    </location>
</feature>
<evidence type="ECO:0000256" key="1">
    <source>
        <dbReference type="PROSITE-ProRule" id="PRU00169"/>
    </source>
</evidence>
<dbReference type="PANTHER" id="PTHR44520:SF2">
    <property type="entry name" value="RESPONSE REGULATOR RCP1"/>
    <property type="match status" value="1"/>
</dbReference>
<dbReference type="Proteomes" id="UP000060487">
    <property type="component" value="Unassembled WGS sequence"/>
</dbReference>
<reference evidence="3 4" key="1">
    <citation type="submission" date="2015-11" db="EMBL/GenBank/DDBJ databases">
        <authorList>
            <person name="Lin W."/>
        </authorList>
    </citation>
    <scope>NUCLEOTIDE SEQUENCE [LARGE SCALE GENOMIC DNA]</scope>
    <source>
        <strain evidence="3 4">HCH-1</strain>
    </source>
</reference>
<dbReference type="InterPro" id="IPR001789">
    <property type="entry name" value="Sig_transdc_resp-reg_receiver"/>
</dbReference>
<keyword evidence="1" id="KW-0597">Phosphoprotein</keyword>
<dbReference type="Gene3D" id="3.40.50.2300">
    <property type="match status" value="1"/>
</dbReference>